<dbReference type="InParanoid" id="A0A2G4YR35"/>
<evidence type="ECO:0008006" key="4">
    <source>
        <dbReference type="Google" id="ProtNLM"/>
    </source>
</evidence>
<comment type="similarity">
    <text evidence="1">Belongs to the TolB family.</text>
</comment>
<dbReference type="PANTHER" id="PTHR36842">
    <property type="entry name" value="PROTEIN TOLB HOMOLOG"/>
    <property type="match status" value="1"/>
</dbReference>
<protein>
    <recommendedName>
        <fullName evidence="4">Amidohydrolase</fullName>
    </recommendedName>
</protein>
<evidence type="ECO:0000313" key="3">
    <source>
        <dbReference type="Proteomes" id="UP000229730"/>
    </source>
</evidence>
<dbReference type="OrthoDB" id="9758793at2"/>
<gene>
    <name evidence="2" type="ORF">CRD36_10205</name>
</gene>
<dbReference type="Gene3D" id="2.120.10.30">
    <property type="entry name" value="TolB, C-terminal domain"/>
    <property type="match status" value="1"/>
</dbReference>
<evidence type="ECO:0000256" key="1">
    <source>
        <dbReference type="ARBA" id="ARBA00009820"/>
    </source>
</evidence>
<keyword evidence="3" id="KW-1185">Reference proteome</keyword>
<dbReference type="AlphaFoldDB" id="A0A2G4YR35"/>
<dbReference type="PANTHER" id="PTHR36842:SF1">
    <property type="entry name" value="PROTEIN TOLB"/>
    <property type="match status" value="1"/>
</dbReference>
<dbReference type="Proteomes" id="UP000229730">
    <property type="component" value="Unassembled WGS sequence"/>
</dbReference>
<dbReference type="RefSeq" id="WP_099472860.1">
    <property type="nucleotide sequence ID" value="NZ_CP041025.1"/>
</dbReference>
<dbReference type="InterPro" id="IPR011659">
    <property type="entry name" value="WD40"/>
</dbReference>
<proteinExistence type="inferred from homology"/>
<sequence length="413" mass="45894">MSYYKFNKQVLFSLITVVMGGVSLPVEVWAASSNSAPDTVLPLKADRKVSFETNEGTWMSVDVSPNGKTIVFDLLGYLYVLDIEGGQGKPILEGMAFDAQPVFSPDVTWTAFISDRSGSKNLWMVNADGTNPQPLTHESEMQRFTSLDGDYVCVSRQLNIVFGELHVWMYHKNGGSGVQITGLEQKHTWDIGAEPTPDGTHLFYSQMIGIDSSKANIIRKNLETREDEYHIRGFKKAMRPRVSSDGKLLVYITCTNAYTELRQRDLQIGEKKKLLPQIDREPRSFASQDFVPGYSFTPNSQKLVISLDGKIHLRQFIKDRVTQGLWLHESEYIFDKAAAVGGEIFRAGGKIGVGSHGNLTGLGYHWESQALAFGGLTPHEVLQITPPTHRSSVEVIGRMADVGAGNLNDRYAI</sequence>
<organism evidence="2 3">
    <name type="scientific">Paremcibacter congregatus</name>
    <dbReference type="NCBI Taxonomy" id="2043170"/>
    <lineage>
        <taxon>Bacteria</taxon>
        <taxon>Pseudomonadati</taxon>
        <taxon>Pseudomonadota</taxon>
        <taxon>Alphaproteobacteria</taxon>
        <taxon>Emcibacterales</taxon>
        <taxon>Emcibacteraceae</taxon>
        <taxon>Paremcibacter</taxon>
    </lineage>
</organism>
<evidence type="ECO:0000313" key="2">
    <source>
        <dbReference type="EMBL" id="PHZ84791.1"/>
    </source>
</evidence>
<dbReference type="SUPFAM" id="SSF69304">
    <property type="entry name" value="Tricorn protease N-terminal domain"/>
    <property type="match status" value="1"/>
</dbReference>
<name>A0A2G4YR35_9PROT</name>
<dbReference type="Pfam" id="PF07676">
    <property type="entry name" value="PD40"/>
    <property type="match status" value="1"/>
</dbReference>
<reference evidence="2 3" key="1">
    <citation type="submission" date="2017-10" db="EMBL/GenBank/DDBJ databases">
        <title>Frigbacter circumglobatus gen. nov. sp. nov., isolated from sediment cultured in situ.</title>
        <authorList>
            <person name="Zhao Z."/>
        </authorList>
    </citation>
    <scope>NUCLEOTIDE SEQUENCE [LARGE SCALE GENOMIC DNA]</scope>
    <source>
        <strain evidence="2 3">ZYL</strain>
    </source>
</reference>
<dbReference type="InterPro" id="IPR011042">
    <property type="entry name" value="6-blade_b-propeller_TolB-like"/>
</dbReference>
<dbReference type="EMBL" id="PDEM01000022">
    <property type="protein sequence ID" value="PHZ84791.1"/>
    <property type="molecule type" value="Genomic_DNA"/>
</dbReference>
<accession>A0A2G4YR35</accession>
<comment type="caution">
    <text evidence="2">The sequence shown here is derived from an EMBL/GenBank/DDBJ whole genome shotgun (WGS) entry which is preliminary data.</text>
</comment>